<proteinExistence type="predicted"/>
<dbReference type="RefSeq" id="WP_270038576.1">
    <property type="nucleotide sequence ID" value="NZ_JAPDOD010000003.1"/>
</dbReference>
<dbReference type="SMART" id="SM01043">
    <property type="entry name" value="BTAD"/>
    <property type="match status" value="1"/>
</dbReference>
<dbReference type="InterPro" id="IPR027417">
    <property type="entry name" value="P-loop_NTPase"/>
</dbReference>
<reference evidence="2" key="1">
    <citation type="submission" date="2022-10" db="EMBL/GenBank/DDBJ databases">
        <title>The WGS of Solirubrobacter ginsenosidimutans DSM 21036.</title>
        <authorList>
            <person name="Jiang Z."/>
        </authorList>
    </citation>
    <scope>NUCLEOTIDE SEQUENCE</scope>
    <source>
        <strain evidence="2">DSM 21036</strain>
    </source>
</reference>
<comment type="caution">
    <text evidence="2">The sequence shown here is derived from an EMBL/GenBank/DDBJ whole genome shotgun (WGS) entry which is preliminary data.</text>
</comment>
<dbReference type="InterPro" id="IPR016032">
    <property type="entry name" value="Sig_transdc_resp-reg_C-effctor"/>
</dbReference>
<dbReference type="Proteomes" id="UP001149140">
    <property type="component" value="Unassembled WGS sequence"/>
</dbReference>
<accession>A0A9X3RZ58</accession>
<dbReference type="PRINTS" id="PR00364">
    <property type="entry name" value="DISEASERSIST"/>
</dbReference>
<dbReference type="Gene3D" id="3.40.50.300">
    <property type="entry name" value="P-loop containing nucleotide triphosphate hydrolases"/>
    <property type="match status" value="1"/>
</dbReference>
<evidence type="ECO:0000259" key="1">
    <source>
        <dbReference type="SMART" id="SM01043"/>
    </source>
</evidence>
<dbReference type="Pfam" id="PF03704">
    <property type="entry name" value="BTAD"/>
    <property type="match status" value="1"/>
</dbReference>
<dbReference type="CDD" id="cd15831">
    <property type="entry name" value="BTAD"/>
    <property type="match status" value="1"/>
</dbReference>
<dbReference type="SUPFAM" id="SSF46894">
    <property type="entry name" value="C-terminal effector domain of the bipartite response regulators"/>
    <property type="match status" value="1"/>
</dbReference>
<protein>
    <recommendedName>
        <fullName evidence="1">Bacterial transcriptional activator domain-containing protein</fullName>
    </recommendedName>
</protein>
<dbReference type="Gene3D" id="1.10.10.10">
    <property type="entry name" value="Winged helix-like DNA-binding domain superfamily/Winged helix DNA-binding domain"/>
    <property type="match status" value="1"/>
</dbReference>
<dbReference type="Gene3D" id="1.25.40.10">
    <property type="entry name" value="Tetratricopeptide repeat domain"/>
    <property type="match status" value="2"/>
</dbReference>
<keyword evidence="3" id="KW-1185">Reference proteome</keyword>
<dbReference type="InterPro" id="IPR011990">
    <property type="entry name" value="TPR-like_helical_dom_sf"/>
</dbReference>
<dbReference type="PANTHER" id="PTHR47691:SF3">
    <property type="entry name" value="HTH-TYPE TRANSCRIPTIONAL REGULATOR RV0890C-RELATED"/>
    <property type="match status" value="1"/>
</dbReference>
<dbReference type="InterPro" id="IPR005158">
    <property type="entry name" value="BTAD"/>
</dbReference>
<name>A0A9X3RZ58_9ACTN</name>
<gene>
    <name evidence="2" type="ORF">OM076_06015</name>
</gene>
<feature type="domain" description="Bacterial transcriptional activator" evidence="1">
    <location>
        <begin position="95"/>
        <end position="238"/>
    </location>
</feature>
<organism evidence="2 3">
    <name type="scientific">Solirubrobacter ginsenosidimutans</name>
    <dbReference type="NCBI Taxonomy" id="490573"/>
    <lineage>
        <taxon>Bacteria</taxon>
        <taxon>Bacillati</taxon>
        <taxon>Actinomycetota</taxon>
        <taxon>Thermoleophilia</taxon>
        <taxon>Solirubrobacterales</taxon>
        <taxon>Solirubrobacteraceae</taxon>
        <taxon>Solirubrobacter</taxon>
    </lineage>
</organism>
<evidence type="ECO:0000313" key="3">
    <source>
        <dbReference type="Proteomes" id="UP001149140"/>
    </source>
</evidence>
<dbReference type="SUPFAM" id="SSF52540">
    <property type="entry name" value="P-loop containing nucleoside triphosphate hydrolases"/>
    <property type="match status" value="1"/>
</dbReference>
<dbReference type="InterPro" id="IPR036388">
    <property type="entry name" value="WH-like_DNA-bd_sf"/>
</dbReference>
<sequence>MNTGIDVRLLGPLEIVGPNGTTRIEGAAQRRLVVALALRAPQPVPAGALVEAVWGDEPPEAPEQALEDQIARLGAELPVRRDAGGYALELERECIDSRRFEALVEAARTGRSEPARAAEQLSTALALWRGAALADAPGDAFAQGEIARLQELRLEAIEERIAADLARGQTEQLVGQLQTLVAEHPLRKRLRGQLILALYRSGRQADALDVMRQGRRRLLDELGLEPGPELRRLEAMILAHDPELEAETPAGVLDAPLPALANATIGREGELAEIGALLARPEVRLVTLVGAGGVGKTRLALEASRAVGGRFPGGVAYADLGGSEGVLVTAAAAALGVVADTPPELGERVARATHGASALLVLDGVERFLGDAGQIAEVLAAVPHLTVLATSRAALRLTAEHAYWVQPLAGSNAAALFTARVAAARPDWVPDDAVVEAICARLDGLPLAIELAADRARMLPLPALLERLEQRLDLLSGGPRDLPERQRSLRATLEWSWEVLEPAQRTLLAQLSVFEGGASLDACDAVCETGEPAEALLATIMDVTSLVVMEVGEDAQPRLAMLETVREYAAAHVDDLSAVEARHSAYFLAYAERAAEAAAQGDRRAWLARLARERGNLRVAFERLLRAGEAEDALRIAIAFARTLPWDAHVAEVRGWLAQALEAFDPDPSPRRAAGLYWDGQLAIAQARFADAEAPLEHALTVGQDLGDVALVARVLAALGRRAVLIDSPLASGVCEAAVAIARGLGDPGLLADTMLALAGAHERAGRWERAADTADEALTLYRVANDPYGVASALGEQGFYAMVHGRLDRSEHLLSEALELRRRLGDDRRLVEPLIGNAWLDLARGSGEVARLGFLDCLALARHVDDQFNVAEALAGLSTQAALDGSFVDAVRLAGASAAIHRRIGAPPWKSVTVIQERALEGARSSLGEDAFAALLAEGGRASPTDAIARRGRFARATGQSAGLVG</sequence>
<dbReference type="AlphaFoldDB" id="A0A9X3RZ58"/>
<dbReference type="GO" id="GO:0003677">
    <property type="term" value="F:DNA binding"/>
    <property type="evidence" value="ECO:0007669"/>
    <property type="project" value="InterPro"/>
</dbReference>
<dbReference type="GO" id="GO:0006355">
    <property type="term" value="P:regulation of DNA-templated transcription"/>
    <property type="evidence" value="ECO:0007669"/>
    <property type="project" value="InterPro"/>
</dbReference>
<dbReference type="EMBL" id="JAPDOD010000003">
    <property type="protein sequence ID" value="MDA0159809.1"/>
    <property type="molecule type" value="Genomic_DNA"/>
</dbReference>
<dbReference type="PANTHER" id="PTHR47691">
    <property type="entry name" value="REGULATOR-RELATED"/>
    <property type="match status" value="1"/>
</dbReference>
<evidence type="ECO:0000313" key="2">
    <source>
        <dbReference type="EMBL" id="MDA0159809.1"/>
    </source>
</evidence>
<dbReference type="SUPFAM" id="SSF48452">
    <property type="entry name" value="TPR-like"/>
    <property type="match status" value="2"/>
</dbReference>